<reference evidence="1 2" key="1">
    <citation type="submission" date="2024-04" db="EMBL/GenBank/DDBJ databases">
        <authorList>
            <person name="Rising A."/>
            <person name="Reimegard J."/>
            <person name="Sonavane S."/>
            <person name="Akerstrom W."/>
            <person name="Nylinder S."/>
            <person name="Hedman E."/>
            <person name="Kallberg Y."/>
        </authorList>
    </citation>
    <scope>NUCLEOTIDE SEQUENCE [LARGE SCALE GENOMIC DNA]</scope>
</reference>
<organism evidence="1 2">
    <name type="scientific">Larinioides sclopetarius</name>
    <dbReference type="NCBI Taxonomy" id="280406"/>
    <lineage>
        <taxon>Eukaryota</taxon>
        <taxon>Metazoa</taxon>
        <taxon>Ecdysozoa</taxon>
        <taxon>Arthropoda</taxon>
        <taxon>Chelicerata</taxon>
        <taxon>Arachnida</taxon>
        <taxon>Araneae</taxon>
        <taxon>Araneomorphae</taxon>
        <taxon>Entelegynae</taxon>
        <taxon>Araneoidea</taxon>
        <taxon>Araneidae</taxon>
        <taxon>Larinioides</taxon>
    </lineage>
</organism>
<comment type="caution">
    <text evidence="1">The sequence shown here is derived from an EMBL/GenBank/DDBJ whole genome shotgun (WGS) entry which is preliminary data.</text>
</comment>
<protein>
    <submittedName>
        <fullName evidence="1">Uncharacterized protein</fullName>
    </submittedName>
</protein>
<gene>
    <name evidence="1" type="ORF">LARSCL_LOCUS7916</name>
</gene>
<proteinExistence type="predicted"/>
<dbReference type="Proteomes" id="UP001497382">
    <property type="component" value="Unassembled WGS sequence"/>
</dbReference>
<name>A0AAV1ZTH9_9ARAC</name>
<evidence type="ECO:0000313" key="1">
    <source>
        <dbReference type="EMBL" id="CAL1275154.1"/>
    </source>
</evidence>
<dbReference type="AlphaFoldDB" id="A0AAV1ZTH9"/>
<sequence length="35" mass="4170">MYCNSQRVDMHEAYIFGEFLVEAVFQTWSTMIPKP</sequence>
<keyword evidence="2" id="KW-1185">Reference proteome</keyword>
<dbReference type="EMBL" id="CAXIEN010000083">
    <property type="protein sequence ID" value="CAL1275154.1"/>
    <property type="molecule type" value="Genomic_DNA"/>
</dbReference>
<accession>A0AAV1ZTH9</accession>
<evidence type="ECO:0000313" key="2">
    <source>
        <dbReference type="Proteomes" id="UP001497382"/>
    </source>
</evidence>